<sequence>MWNLDRNGLLRRGAAMTDGATSREIDIAVVEGTLCRVDRGVYIDGTVLDGLSRYQRKVAVYRYRCFAAATRGESDRLLSHHSAATVLGLDTLSPDLERVHFTLNGTSGGSVKNRISVFHTGPVPDPDVQTVNGVPITCLARTAVDVALSSSFAGALAVFDSALKKGVDLADLTERLKAPRKGVVQARHALRYADAGAANPGESWCRAQIIEARLPVPVLQKRYDLSDGSVAYADHDFDGTVILEFDGKIKYSDAYLRPGQHPSEIVIAEKLREDKLRELGLDVVRTVWDELRAGTMIPVLRKHLAARGIHGR</sequence>
<dbReference type="Proteomes" id="UP000239814">
    <property type="component" value="Chromosome"/>
</dbReference>
<dbReference type="KEGG" id="git:C6V83_16315"/>
<gene>
    <name evidence="1" type="ORF">C6V83_16315</name>
</gene>
<name>A0A2S0KIV9_9ACTN</name>
<evidence type="ECO:0008006" key="3">
    <source>
        <dbReference type="Google" id="ProtNLM"/>
    </source>
</evidence>
<dbReference type="AlphaFoldDB" id="A0A2S0KIV9"/>
<organism evidence="1 2">
    <name type="scientific">Gordonia iterans</name>
    <dbReference type="NCBI Taxonomy" id="1004901"/>
    <lineage>
        <taxon>Bacteria</taxon>
        <taxon>Bacillati</taxon>
        <taxon>Actinomycetota</taxon>
        <taxon>Actinomycetes</taxon>
        <taxon>Mycobacteriales</taxon>
        <taxon>Gordoniaceae</taxon>
        <taxon>Gordonia</taxon>
    </lineage>
</organism>
<accession>A0A2S0KIV9</accession>
<evidence type="ECO:0000313" key="1">
    <source>
        <dbReference type="EMBL" id="AVM01581.1"/>
    </source>
</evidence>
<dbReference type="OrthoDB" id="5517693at2"/>
<dbReference type="RefSeq" id="WP_105943285.1">
    <property type="nucleotide sequence ID" value="NZ_CP027433.1"/>
</dbReference>
<reference evidence="1 2" key="1">
    <citation type="submission" date="2018-03" db="EMBL/GenBank/DDBJ databases">
        <title>Characteristics and genome of n-alkane degrading marine bacteria Gordonia iterans isolated from crude oil contaminated in Tae-an, South Korea.</title>
        <authorList>
            <person name="Lee S.-S."/>
            <person name="Kim H."/>
        </authorList>
    </citation>
    <scope>NUCLEOTIDE SEQUENCE [LARGE SCALE GENOMIC DNA]</scope>
    <source>
        <strain evidence="1 2">Co17</strain>
    </source>
</reference>
<proteinExistence type="predicted"/>
<evidence type="ECO:0000313" key="2">
    <source>
        <dbReference type="Proteomes" id="UP000239814"/>
    </source>
</evidence>
<keyword evidence="2" id="KW-1185">Reference proteome</keyword>
<dbReference type="EMBL" id="CP027433">
    <property type="protein sequence ID" value="AVM01581.1"/>
    <property type="molecule type" value="Genomic_DNA"/>
</dbReference>
<protein>
    <recommendedName>
        <fullName evidence="3">AbiEi antitoxin C-terminal domain-containing protein</fullName>
    </recommendedName>
</protein>